<sequence>MNSVNKIHLNPLTITNIPLQVYNDKFTFVVNKEEFKTSKIVSDLLSPHICRAHAADPTFNKFEINTIHHGNFSHILHLIDFKEQGFPTSEIQFISEVIEILGNDKIEISKGESAEEITIDNVLPFILEHEKYETFFSDALKEEIVFISKNFGEIYEKDREKLKKLQVDTLYRILNNDELQIKYEDDLINFVNELYLSDSKYSILYEQICFQNITSKKMIEFIEIFNMNDITNGIWKVLSNRLTKEIKFYPREKYNSNGLVFPFTEENLFSGIINYLKSKSEGNLIDKVNITSSSCINYSKNRQAFNVAYNNDNNSYFFSGDFPNSWICFDFKSNRVCPTNYTIKTANGGSNDHYPKSWVIEASNDKNEWEIIDRQENCIYLKGSRFVHTFAINNANPNGFRFIRMRQTSTNWFGSHRLLLDSFEFFGTLI</sequence>
<accession>A0ABR2GUW8</accession>
<comment type="caution">
    <text evidence="1">The sequence shown here is derived from an EMBL/GenBank/DDBJ whole genome shotgun (WGS) entry which is preliminary data.</text>
</comment>
<keyword evidence="2" id="KW-1185">Reference proteome</keyword>
<evidence type="ECO:0008006" key="3">
    <source>
        <dbReference type="Google" id="ProtNLM"/>
    </source>
</evidence>
<dbReference type="Gene3D" id="2.60.120.260">
    <property type="entry name" value="Galactose-binding domain-like"/>
    <property type="match status" value="1"/>
</dbReference>
<dbReference type="EMBL" id="JAPFFF010000058">
    <property type="protein sequence ID" value="KAK8837724.1"/>
    <property type="molecule type" value="Genomic_DNA"/>
</dbReference>
<evidence type="ECO:0000313" key="1">
    <source>
        <dbReference type="EMBL" id="KAK8837724.1"/>
    </source>
</evidence>
<proteinExistence type="predicted"/>
<dbReference type="InterPro" id="IPR008979">
    <property type="entry name" value="Galactose-bd-like_sf"/>
</dbReference>
<evidence type="ECO:0000313" key="2">
    <source>
        <dbReference type="Proteomes" id="UP001470230"/>
    </source>
</evidence>
<name>A0ABR2GUW8_9EUKA</name>
<protein>
    <recommendedName>
        <fullName evidence="3">F5/8 type C domain-containing protein</fullName>
    </recommendedName>
</protein>
<organism evidence="1 2">
    <name type="scientific">Tritrichomonas musculus</name>
    <dbReference type="NCBI Taxonomy" id="1915356"/>
    <lineage>
        <taxon>Eukaryota</taxon>
        <taxon>Metamonada</taxon>
        <taxon>Parabasalia</taxon>
        <taxon>Tritrichomonadida</taxon>
        <taxon>Tritrichomonadidae</taxon>
        <taxon>Tritrichomonas</taxon>
    </lineage>
</organism>
<gene>
    <name evidence="1" type="ORF">M9Y10_036259</name>
</gene>
<dbReference type="SUPFAM" id="SSF49785">
    <property type="entry name" value="Galactose-binding domain-like"/>
    <property type="match status" value="1"/>
</dbReference>
<dbReference type="Proteomes" id="UP001470230">
    <property type="component" value="Unassembled WGS sequence"/>
</dbReference>
<reference evidence="1 2" key="1">
    <citation type="submission" date="2024-04" db="EMBL/GenBank/DDBJ databases">
        <title>Tritrichomonas musculus Genome.</title>
        <authorList>
            <person name="Alves-Ferreira E."/>
            <person name="Grigg M."/>
            <person name="Lorenzi H."/>
            <person name="Galac M."/>
        </authorList>
    </citation>
    <scope>NUCLEOTIDE SEQUENCE [LARGE SCALE GENOMIC DNA]</scope>
    <source>
        <strain evidence="1 2">EAF2021</strain>
    </source>
</reference>